<dbReference type="Pfam" id="PF17754">
    <property type="entry name" value="TetR_C_14"/>
    <property type="match status" value="1"/>
</dbReference>
<sequence>MTPPGLRERKKERTRRDIQRHAMGLIEEQGYAATTVEQIAAAAEVSPSTFFRYFRNKDEAVVADIMDERTFEEMVAAPAELDPLQALAHGLRRTMESLSDEEWEREIRRNRLIRSVPELRRGLLEEFIRPMRLVVEAVGQRLGRPATDPTVQVFGGALLGGLVAPFLQDDGPGDIEPPATREEAVRRFEEAIGTLSGLLHPPA</sequence>
<evidence type="ECO:0000259" key="5">
    <source>
        <dbReference type="PROSITE" id="PS50977"/>
    </source>
</evidence>
<dbReference type="SUPFAM" id="SSF46689">
    <property type="entry name" value="Homeodomain-like"/>
    <property type="match status" value="1"/>
</dbReference>
<evidence type="ECO:0000256" key="2">
    <source>
        <dbReference type="ARBA" id="ARBA00023125"/>
    </source>
</evidence>
<dbReference type="OrthoDB" id="8688418at2"/>
<dbReference type="InterPro" id="IPR009057">
    <property type="entry name" value="Homeodomain-like_sf"/>
</dbReference>
<dbReference type="EMBL" id="CAJB01000035">
    <property type="protein sequence ID" value="CCH76466.1"/>
    <property type="molecule type" value="Genomic_DNA"/>
</dbReference>
<feature type="DNA-binding region" description="H-T-H motif" evidence="4">
    <location>
        <begin position="35"/>
        <end position="54"/>
    </location>
</feature>
<gene>
    <name evidence="6" type="ORF">BN12_130005</name>
</gene>
<evidence type="ECO:0000313" key="6">
    <source>
        <dbReference type="EMBL" id="CCH76466.1"/>
    </source>
</evidence>
<dbReference type="RefSeq" id="WP_083454367.1">
    <property type="nucleotide sequence ID" value="NZ_HF570958.1"/>
</dbReference>
<dbReference type="GO" id="GO:0003700">
    <property type="term" value="F:DNA-binding transcription factor activity"/>
    <property type="evidence" value="ECO:0007669"/>
    <property type="project" value="TreeGrafter"/>
</dbReference>
<dbReference type="STRING" id="1194083.BN12_130005"/>
<dbReference type="PRINTS" id="PR00455">
    <property type="entry name" value="HTHTETR"/>
</dbReference>
<dbReference type="PANTHER" id="PTHR30055">
    <property type="entry name" value="HTH-TYPE TRANSCRIPTIONAL REGULATOR RUTR"/>
    <property type="match status" value="1"/>
</dbReference>
<dbReference type="PANTHER" id="PTHR30055:SF234">
    <property type="entry name" value="HTH-TYPE TRANSCRIPTIONAL REGULATOR BETI"/>
    <property type="match status" value="1"/>
</dbReference>
<proteinExistence type="predicted"/>
<feature type="domain" description="HTH tetR-type" evidence="5">
    <location>
        <begin position="12"/>
        <end position="72"/>
    </location>
</feature>
<dbReference type="Pfam" id="PF00440">
    <property type="entry name" value="TetR_N"/>
    <property type="match status" value="1"/>
</dbReference>
<dbReference type="PROSITE" id="PS50977">
    <property type="entry name" value="HTH_TETR_2"/>
    <property type="match status" value="1"/>
</dbReference>
<keyword evidence="1" id="KW-0805">Transcription regulation</keyword>
<evidence type="ECO:0000256" key="1">
    <source>
        <dbReference type="ARBA" id="ARBA00023015"/>
    </source>
</evidence>
<name>A0A077LTF1_9MICO</name>
<keyword evidence="7" id="KW-1185">Reference proteome</keyword>
<evidence type="ECO:0000313" key="7">
    <source>
        <dbReference type="Proteomes" id="UP000035721"/>
    </source>
</evidence>
<dbReference type="InterPro" id="IPR050109">
    <property type="entry name" value="HTH-type_TetR-like_transc_reg"/>
</dbReference>
<evidence type="ECO:0000256" key="4">
    <source>
        <dbReference type="PROSITE-ProRule" id="PRU00335"/>
    </source>
</evidence>
<dbReference type="GO" id="GO:0000976">
    <property type="term" value="F:transcription cis-regulatory region binding"/>
    <property type="evidence" value="ECO:0007669"/>
    <property type="project" value="TreeGrafter"/>
</dbReference>
<keyword evidence="2 4" id="KW-0238">DNA-binding</keyword>
<dbReference type="InterPro" id="IPR041347">
    <property type="entry name" value="MftR_C"/>
</dbReference>
<dbReference type="Gene3D" id="1.10.10.60">
    <property type="entry name" value="Homeodomain-like"/>
    <property type="match status" value="1"/>
</dbReference>
<comment type="caution">
    <text evidence="6">The sequence shown here is derived from an EMBL/GenBank/DDBJ whole genome shotgun (WGS) entry which is preliminary data.</text>
</comment>
<organism evidence="6 7">
    <name type="scientific">Nostocoides japonicum T1-X7</name>
    <dbReference type="NCBI Taxonomy" id="1194083"/>
    <lineage>
        <taxon>Bacteria</taxon>
        <taxon>Bacillati</taxon>
        <taxon>Actinomycetota</taxon>
        <taxon>Actinomycetes</taxon>
        <taxon>Micrococcales</taxon>
        <taxon>Intrasporangiaceae</taxon>
        <taxon>Nostocoides</taxon>
    </lineage>
</organism>
<keyword evidence="3" id="KW-0804">Transcription</keyword>
<reference evidence="6 7" key="1">
    <citation type="journal article" date="2013" name="ISME J.">
        <title>A metabolic model for members of the genus Tetrasphaera involved in enhanced biological phosphorus removal.</title>
        <authorList>
            <person name="Kristiansen R."/>
            <person name="Nguyen H.T.T."/>
            <person name="Saunders A.M."/>
            <person name="Nielsen J.L."/>
            <person name="Wimmer R."/>
            <person name="Le V.Q."/>
            <person name="McIlroy S.J."/>
            <person name="Petrovski S."/>
            <person name="Seviour R.J."/>
            <person name="Calteau A."/>
            <person name="Nielsen K.L."/>
            <person name="Nielsen P.H."/>
        </authorList>
    </citation>
    <scope>NUCLEOTIDE SEQUENCE [LARGE SCALE GENOMIC DNA]</scope>
    <source>
        <strain evidence="6 7">T1-X7</strain>
    </source>
</reference>
<accession>A0A077LTF1</accession>
<dbReference type="Gene3D" id="1.10.357.10">
    <property type="entry name" value="Tetracycline Repressor, domain 2"/>
    <property type="match status" value="1"/>
</dbReference>
<dbReference type="AlphaFoldDB" id="A0A077LTF1"/>
<dbReference type="Proteomes" id="UP000035721">
    <property type="component" value="Unassembled WGS sequence"/>
</dbReference>
<evidence type="ECO:0000256" key="3">
    <source>
        <dbReference type="ARBA" id="ARBA00023163"/>
    </source>
</evidence>
<protein>
    <submittedName>
        <fullName evidence="6">Transcriptional regulator, TetR family protein</fullName>
    </submittedName>
</protein>
<dbReference type="InterPro" id="IPR001647">
    <property type="entry name" value="HTH_TetR"/>
</dbReference>